<dbReference type="PANTHER" id="PTHR22855">
    <property type="entry name" value="ACETYL, PROPIONYL, PYRUVATE, AND GLUTACONYL CARBOXYLASE-RELATED"/>
    <property type="match status" value="1"/>
</dbReference>
<dbReference type="GO" id="GO:0016740">
    <property type="term" value="F:transferase activity"/>
    <property type="evidence" value="ECO:0007669"/>
    <property type="project" value="UniProtKB-KW"/>
</dbReference>
<dbReference type="OrthoDB" id="9803706at2"/>
<dbReference type="PROSITE" id="PS50989">
    <property type="entry name" value="COA_CT_CTER"/>
    <property type="match status" value="1"/>
</dbReference>
<dbReference type="Gene3D" id="3.90.226.10">
    <property type="entry name" value="2-enoyl-CoA Hydratase, Chain A, domain 1"/>
    <property type="match status" value="2"/>
</dbReference>
<dbReference type="Proteomes" id="UP000239203">
    <property type="component" value="Unassembled WGS sequence"/>
</dbReference>
<sequence>MTLMRSSLDTTTPEFHDNHAAMVDKLDQLTAEHAKAVAGGGEKYVARHRERGKLTARERVELLLDPDSPFLELSPLAAWGSDYQVGGSLVTGIGVIEGVECVINANDPTVKGGAINPWGMRKGFRAADIAAQNRLPTISLVESGGADLPTQKDIFIPGGRTFRDLTRASAAKIPTVAIVFGNSTAGGAYLPGMSDHVIMVRDRAKVFLGGPPLVKVATGEESDDESLGGAEMHARTSGLADYLATDERDGIRLCRRVIARLNWRKQGPEPARDYADPRYDEEDLLGIVPADLKIPFDPREVIARVVDGSDFDEFKPRYGTSLVTGWAQLHGYPVGILANARGVLFGEESQKATQFIQLANQTDTPLIFLHNTTGYMVGKEYEQSGIIKHGAMMINAVANSKVPHLSVLIGSSYGAGHYGMCGRAYDPRFLFAWPSAKSAVMGPAQLAGVLSIVMRQGAERRGQPYNEEHDAAMRAMVEGQIEAESLPMFLSGMLYDDGIIDPRDTRTVLGLCLSSIHNGPIAGADGFGVFRM</sequence>
<proteinExistence type="predicted"/>
<dbReference type="PROSITE" id="PS50980">
    <property type="entry name" value="COA_CT_NTER"/>
    <property type="match status" value="1"/>
</dbReference>
<gene>
    <name evidence="3" type="ORF">CLV40_118112</name>
</gene>
<keyword evidence="4" id="KW-1185">Reference proteome</keyword>
<dbReference type="AlphaFoldDB" id="A0A2S6GHL2"/>
<dbReference type="FunFam" id="3.90.226.10:FF:000030">
    <property type="entry name" value="Acetyl-CoA carboxylase carboxyltransferase subunit"/>
    <property type="match status" value="1"/>
</dbReference>
<dbReference type="SUPFAM" id="SSF52096">
    <property type="entry name" value="ClpP/crotonase"/>
    <property type="match status" value="2"/>
</dbReference>
<comment type="caution">
    <text evidence="3">The sequence shown here is derived from an EMBL/GenBank/DDBJ whole genome shotgun (WGS) entry which is preliminary data.</text>
</comment>
<evidence type="ECO:0000259" key="1">
    <source>
        <dbReference type="PROSITE" id="PS50980"/>
    </source>
</evidence>
<dbReference type="InterPro" id="IPR011762">
    <property type="entry name" value="COA_CT_N"/>
</dbReference>
<keyword evidence="3" id="KW-0808">Transferase</keyword>
<organism evidence="3 4">
    <name type="scientific">Actinokineospora auranticolor</name>
    <dbReference type="NCBI Taxonomy" id="155976"/>
    <lineage>
        <taxon>Bacteria</taxon>
        <taxon>Bacillati</taxon>
        <taxon>Actinomycetota</taxon>
        <taxon>Actinomycetes</taxon>
        <taxon>Pseudonocardiales</taxon>
        <taxon>Pseudonocardiaceae</taxon>
        <taxon>Actinokineospora</taxon>
    </lineage>
</organism>
<evidence type="ECO:0000313" key="4">
    <source>
        <dbReference type="Proteomes" id="UP000239203"/>
    </source>
</evidence>
<dbReference type="InterPro" id="IPR011763">
    <property type="entry name" value="COA_CT_C"/>
</dbReference>
<feature type="domain" description="CoA carboxyltransferase C-terminal" evidence="2">
    <location>
        <begin position="276"/>
        <end position="518"/>
    </location>
</feature>
<dbReference type="EMBL" id="PTIX01000018">
    <property type="protein sequence ID" value="PPK64722.1"/>
    <property type="molecule type" value="Genomic_DNA"/>
</dbReference>
<dbReference type="InterPro" id="IPR029045">
    <property type="entry name" value="ClpP/crotonase-like_dom_sf"/>
</dbReference>
<protein>
    <submittedName>
        <fullName evidence="3">Acetyl-CoA carboxylase carboxyltransferase component</fullName>
    </submittedName>
</protein>
<dbReference type="InterPro" id="IPR045190">
    <property type="entry name" value="MCCB/AccD1-like"/>
</dbReference>
<dbReference type="RefSeq" id="WP_104481794.1">
    <property type="nucleotide sequence ID" value="NZ_CP154825.1"/>
</dbReference>
<dbReference type="PANTHER" id="PTHR22855:SF46">
    <property type="entry name" value="METHYLCROTONOYL-COA CARBOXYLASE"/>
    <property type="match status" value="1"/>
</dbReference>
<accession>A0A2S6GHL2</accession>
<evidence type="ECO:0000259" key="2">
    <source>
        <dbReference type="PROSITE" id="PS50989"/>
    </source>
</evidence>
<dbReference type="InterPro" id="IPR034733">
    <property type="entry name" value="AcCoA_carboxyl_beta"/>
</dbReference>
<name>A0A2S6GHL2_9PSEU</name>
<evidence type="ECO:0000313" key="3">
    <source>
        <dbReference type="EMBL" id="PPK64722.1"/>
    </source>
</evidence>
<dbReference type="FunFam" id="3.90.226.10:FF:000021">
    <property type="entry name" value="Acetyl-CoA carboxylase carboxyltransferase subunit"/>
    <property type="match status" value="1"/>
</dbReference>
<reference evidence="3 4" key="1">
    <citation type="submission" date="2018-02" db="EMBL/GenBank/DDBJ databases">
        <title>Genomic Encyclopedia of Archaeal and Bacterial Type Strains, Phase II (KMG-II): from individual species to whole genera.</title>
        <authorList>
            <person name="Goeker M."/>
        </authorList>
    </citation>
    <scope>NUCLEOTIDE SEQUENCE [LARGE SCALE GENOMIC DNA]</scope>
    <source>
        <strain evidence="3 4">YU 961-1</strain>
    </source>
</reference>
<feature type="domain" description="CoA carboxyltransferase N-terminal" evidence="1">
    <location>
        <begin position="22"/>
        <end position="273"/>
    </location>
</feature>
<dbReference type="Pfam" id="PF01039">
    <property type="entry name" value="Carboxyl_trans"/>
    <property type="match status" value="1"/>
</dbReference>
<dbReference type="GO" id="GO:0016874">
    <property type="term" value="F:ligase activity"/>
    <property type="evidence" value="ECO:0007669"/>
    <property type="project" value="InterPro"/>
</dbReference>